<keyword evidence="5 8" id="KW-0067">ATP-binding</keyword>
<dbReference type="Gene3D" id="3.40.50.20">
    <property type="match status" value="1"/>
</dbReference>
<dbReference type="PANTHER" id="PTHR11609:SF5">
    <property type="entry name" value="PHOSPHORIBOSYLAMINOIMIDAZOLE CARBOXYLASE"/>
    <property type="match status" value="1"/>
</dbReference>
<dbReference type="Pfam" id="PF02222">
    <property type="entry name" value="ATP-grasp"/>
    <property type="match status" value="1"/>
</dbReference>
<dbReference type="RefSeq" id="WP_197115733.1">
    <property type="nucleotide sequence ID" value="NZ_JACBXQ010000004.1"/>
</dbReference>
<evidence type="ECO:0000256" key="7">
    <source>
        <dbReference type="ARBA" id="ARBA00025704"/>
    </source>
</evidence>
<organism evidence="10 11">
    <name type="scientific">Facklamia lactis</name>
    <dbReference type="NCBI Taxonomy" id="2749967"/>
    <lineage>
        <taxon>Bacteria</taxon>
        <taxon>Bacillati</taxon>
        <taxon>Bacillota</taxon>
        <taxon>Bacilli</taxon>
        <taxon>Lactobacillales</taxon>
        <taxon>Aerococcaceae</taxon>
        <taxon>Facklamia</taxon>
    </lineage>
</organism>
<dbReference type="PANTHER" id="PTHR11609">
    <property type="entry name" value="PURINE BIOSYNTHESIS PROTEIN 6/7, PUR6/7"/>
    <property type="match status" value="1"/>
</dbReference>
<accession>A0ABS0LTX3</accession>
<dbReference type="InterPro" id="IPR013815">
    <property type="entry name" value="ATP_grasp_subdomain_1"/>
</dbReference>
<evidence type="ECO:0000256" key="8">
    <source>
        <dbReference type="PROSITE-ProRule" id="PRU00409"/>
    </source>
</evidence>
<evidence type="ECO:0000256" key="6">
    <source>
        <dbReference type="ARBA" id="ARBA00023211"/>
    </source>
</evidence>
<keyword evidence="11" id="KW-1185">Reference proteome</keyword>
<sequence length="378" mass="41741">MTQRHYPGATIGIIGSSLTSALLAQEAGRLGYRVASLVQDQQNPIQQFASFQMVVEVYSDAILIEFAKRVDLVYVEVGILSNRDFQLLADHTNLSLSEDLIAITTDRLIEKVYLDSTKSLVAPFSMVTSLEDIKEAVEYIGYPCILKSGQRHLPGAHDHIILYNEEDLEHAQGKVDYGTCVLEAWIPVEKKVSLTVVRNERGDMLCYPPFELIDKGDIIGIQVRYPARVESFVEEEINRLGQLIAESLSLIGSLTLEFFITSAGVIYINHASIGLSEAAVFTIGAMSISHFEACMRALVGLPLPELSPISEAAVSIPIEQLNFANVMIQQMARTDWGFVFVNKPSSTANHLDGQVIITGDSLSSCDRQIEVTELYKPD</sequence>
<evidence type="ECO:0000259" key="9">
    <source>
        <dbReference type="PROSITE" id="PS50975"/>
    </source>
</evidence>
<evidence type="ECO:0000256" key="5">
    <source>
        <dbReference type="ARBA" id="ARBA00022840"/>
    </source>
</evidence>
<evidence type="ECO:0000256" key="3">
    <source>
        <dbReference type="ARBA" id="ARBA00022741"/>
    </source>
</evidence>
<evidence type="ECO:0000313" key="11">
    <source>
        <dbReference type="Proteomes" id="UP000721415"/>
    </source>
</evidence>
<dbReference type="EMBL" id="JACBXQ010000004">
    <property type="protein sequence ID" value="MBG9986821.1"/>
    <property type="molecule type" value="Genomic_DNA"/>
</dbReference>
<name>A0ABS0LTX3_9LACT</name>
<evidence type="ECO:0000256" key="2">
    <source>
        <dbReference type="ARBA" id="ARBA00001946"/>
    </source>
</evidence>
<gene>
    <name evidence="10" type="ORF">HZY91_07905</name>
</gene>
<dbReference type="InterPro" id="IPR016185">
    <property type="entry name" value="PreATP-grasp_dom_sf"/>
</dbReference>
<dbReference type="InterPro" id="IPR003135">
    <property type="entry name" value="ATP-grasp_carboxylate-amine"/>
</dbReference>
<comment type="pathway">
    <text evidence="7">Purine metabolism.</text>
</comment>
<evidence type="ECO:0000256" key="4">
    <source>
        <dbReference type="ARBA" id="ARBA00022755"/>
    </source>
</evidence>
<keyword evidence="6" id="KW-0464">Manganese</keyword>
<reference evidence="10 11" key="1">
    <citation type="submission" date="2020-07" db="EMBL/GenBank/DDBJ databases">
        <title>Facklamia lactis sp. nov., isolated from raw milk.</title>
        <authorList>
            <person name="Doll E.V."/>
            <person name="Huptas C."/>
            <person name="Staib L."/>
            <person name="Wenning M."/>
            <person name="Scherer S."/>
        </authorList>
    </citation>
    <scope>NUCLEOTIDE SEQUENCE [LARGE SCALE GENOMIC DNA]</scope>
    <source>
        <strain evidence="10 11">DSM 111018</strain>
    </source>
</reference>
<proteinExistence type="predicted"/>
<dbReference type="SUPFAM" id="SSF56059">
    <property type="entry name" value="Glutathione synthetase ATP-binding domain-like"/>
    <property type="match status" value="1"/>
</dbReference>
<dbReference type="Pfam" id="PF22660">
    <property type="entry name" value="RS_preATP-grasp-like"/>
    <property type="match status" value="1"/>
</dbReference>
<dbReference type="Proteomes" id="UP000721415">
    <property type="component" value="Unassembled WGS sequence"/>
</dbReference>
<dbReference type="Gene3D" id="3.30.470.20">
    <property type="entry name" value="ATP-grasp fold, B domain"/>
    <property type="match status" value="1"/>
</dbReference>
<dbReference type="Gene3D" id="3.30.1490.20">
    <property type="entry name" value="ATP-grasp fold, A domain"/>
    <property type="match status" value="1"/>
</dbReference>
<dbReference type="SUPFAM" id="SSF52440">
    <property type="entry name" value="PreATP-grasp domain"/>
    <property type="match status" value="1"/>
</dbReference>
<comment type="caution">
    <text evidence="10">The sequence shown here is derived from an EMBL/GenBank/DDBJ whole genome shotgun (WGS) entry which is preliminary data.</text>
</comment>
<comment type="cofactor">
    <cofactor evidence="1">
        <name>Mn(2+)</name>
        <dbReference type="ChEBI" id="CHEBI:29035"/>
    </cofactor>
</comment>
<keyword evidence="4" id="KW-0658">Purine biosynthesis</keyword>
<dbReference type="InterPro" id="IPR054350">
    <property type="entry name" value="PurT/PurK_preATP-grasp"/>
</dbReference>
<dbReference type="PROSITE" id="PS50975">
    <property type="entry name" value="ATP_GRASP"/>
    <property type="match status" value="1"/>
</dbReference>
<dbReference type="InterPro" id="IPR011761">
    <property type="entry name" value="ATP-grasp"/>
</dbReference>
<evidence type="ECO:0000256" key="1">
    <source>
        <dbReference type="ARBA" id="ARBA00001936"/>
    </source>
</evidence>
<protein>
    <submittedName>
        <fullName evidence="10">ATP-grasp domain-containing protein</fullName>
    </submittedName>
</protein>
<feature type="domain" description="ATP-grasp" evidence="9">
    <location>
        <begin position="111"/>
        <end position="299"/>
    </location>
</feature>
<comment type="cofactor">
    <cofactor evidence="2">
        <name>Mg(2+)</name>
        <dbReference type="ChEBI" id="CHEBI:18420"/>
    </cofactor>
</comment>
<evidence type="ECO:0000313" key="10">
    <source>
        <dbReference type="EMBL" id="MBG9986821.1"/>
    </source>
</evidence>
<keyword evidence="3 8" id="KW-0547">Nucleotide-binding</keyword>